<dbReference type="GO" id="GO:0008270">
    <property type="term" value="F:zinc ion binding"/>
    <property type="evidence" value="ECO:0007669"/>
    <property type="project" value="InterPro"/>
</dbReference>
<feature type="domain" description="Carrier" evidence="11">
    <location>
        <begin position="2001"/>
        <end position="2079"/>
    </location>
</feature>
<dbReference type="Pfam" id="PF14765">
    <property type="entry name" value="PS-DH"/>
    <property type="match status" value="1"/>
</dbReference>
<dbReference type="PROSITE" id="PS00012">
    <property type="entry name" value="PHOSPHOPANTETHEINE"/>
    <property type="match status" value="1"/>
</dbReference>
<proteinExistence type="predicted"/>
<accession>Q0QMP9</accession>
<dbReference type="EMBL" id="DQ272520">
    <property type="protein sequence ID" value="ABB88521.1"/>
    <property type="molecule type" value="Genomic_DNA"/>
</dbReference>
<dbReference type="SUPFAM" id="SSF55048">
    <property type="entry name" value="Probable ACP-binding domain of malonyl-CoA ACP transacylase"/>
    <property type="match status" value="1"/>
</dbReference>
<dbReference type="SUPFAM" id="SSF53901">
    <property type="entry name" value="Thiolase-like"/>
    <property type="match status" value="1"/>
</dbReference>
<keyword evidence="6" id="KW-0045">Antibiotic biosynthesis</keyword>
<evidence type="ECO:0000256" key="3">
    <source>
        <dbReference type="ARBA" id="ARBA00022450"/>
    </source>
</evidence>
<dbReference type="Gene3D" id="3.10.129.110">
    <property type="entry name" value="Polyketide synthase dehydratase"/>
    <property type="match status" value="1"/>
</dbReference>
<dbReference type="InterPro" id="IPR013968">
    <property type="entry name" value="PKS_KR"/>
</dbReference>
<evidence type="ECO:0000256" key="5">
    <source>
        <dbReference type="ARBA" id="ARBA00022679"/>
    </source>
</evidence>
<dbReference type="PROSITE" id="PS00606">
    <property type="entry name" value="KS3_1"/>
    <property type="match status" value="1"/>
</dbReference>
<dbReference type="GO" id="GO:0031177">
    <property type="term" value="F:phosphopantetheine binding"/>
    <property type="evidence" value="ECO:0007669"/>
    <property type="project" value="InterPro"/>
</dbReference>
<dbReference type="SMART" id="SM00829">
    <property type="entry name" value="PKS_ER"/>
    <property type="match status" value="1"/>
</dbReference>
<dbReference type="SUPFAM" id="SSF50129">
    <property type="entry name" value="GroES-like"/>
    <property type="match status" value="1"/>
</dbReference>
<dbReference type="InterPro" id="IPR015083">
    <property type="entry name" value="NorB/c/GfsB-D-like_docking"/>
</dbReference>
<evidence type="ECO:0000256" key="1">
    <source>
        <dbReference type="ARBA" id="ARBA00001957"/>
    </source>
</evidence>
<dbReference type="InterPro" id="IPR042104">
    <property type="entry name" value="PKS_dehydratase_sf"/>
</dbReference>
<dbReference type="GO" id="GO:0004312">
    <property type="term" value="F:fatty acid synthase activity"/>
    <property type="evidence" value="ECO:0007669"/>
    <property type="project" value="TreeGrafter"/>
</dbReference>
<dbReference type="InterPro" id="IPR049552">
    <property type="entry name" value="PKS_DH_N"/>
</dbReference>
<dbReference type="Pfam" id="PF08659">
    <property type="entry name" value="KR"/>
    <property type="match status" value="1"/>
</dbReference>
<dbReference type="Pfam" id="PF16197">
    <property type="entry name" value="KAsynt_C_assoc"/>
    <property type="match status" value="1"/>
</dbReference>
<dbReference type="GO" id="GO:0016491">
    <property type="term" value="F:oxidoreductase activity"/>
    <property type="evidence" value="ECO:0007669"/>
    <property type="project" value="InterPro"/>
</dbReference>
<dbReference type="Pfam" id="PF08240">
    <property type="entry name" value="ADH_N"/>
    <property type="match status" value="1"/>
</dbReference>
<comment type="pathway">
    <text evidence="2">Antibiotic biosynthesis.</text>
</comment>
<evidence type="ECO:0000256" key="2">
    <source>
        <dbReference type="ARBA" id="ARBA00004792"/>
    </source>
</evidence>
<dbReference type="InterPro" id="IPR014031">
    <property type="entry name" value="Ketoacyl_synth_C"/>
</dbReference>
<dbReference type="InterPro" id="IPR020841">
    <property type="entry name" value="PKS_Beta-ketoAc_synthase_dom"/>
</dbReference>
<keyword evidence="3" id="KW-0596">Phosphopantetheine</keyword>
<dbReference type="Gene3D" id="3.40.50.720">
    <property type="entry name" value="NAD(P)-binding Rossmann-like Domain"/>
    <property type="match status" value="1"/>
</dbReference>
<dbReference type="SMART" id="SM00822">
    <property type="entry name" value="PKS_KR"/>
    <property type="match status" value="1"/>
</dbReference>
<feature type="compositionally biased region" description="Low complexity" evidence="10">
    <location>
        <begin position="2133"/>
        <end position="2144"/>
    </location>
</feature>
<evidence type="ECO:0000256" key="7">
    <source>
        <dbReference type="ARBA" id="ARBA00023268"/>
    </source>
</evidence>
<dbReference type="InterPro" id="IPR049551">
    <property type="entry name" value="PKS_DH_C"/>
</dbReference>
<dbReference type="Gene3D" id="3.40.366.10">
    <property type="entry name" value="Malonyl-Coenzyme A Acyl Carrier Protein, domain 2"/>
    <property type="match status" value="1"/>
</dbReference>
<dbReference type="SUPFAM" id="SSF101173">
    <property type="entry name" value="Docking domain B of the erythromycin polyketide synthase (DEBS)"/>
    <property type="match status" value="1"/>
</dbReference>
<evidence type="ECO:0000256" key="9">
    <source>
        <dbReference type="PROSITE-ProRule" id="PRU01363"/>
    </source>
</evidence>
<feature type="domain" description="Ketosynthase family 3 (KS3)" evidence="12">
    <location>
        <begin position="43"/>
        <end position="469"/>
    </location>
</feature>
<dbReference type="SUPFAM" id="SSF52151">
    <property type="entry name" value="FabD/lysophospholipase-like"/>
    <property type="match status" value="1"/>
</dbReference>
<dbReference type="PANTHER" id="PTHR43775">
    <property type="entry name" value="FATTY ACID SYNTHASE"/>
    <property type="match status" value="1"/>
</dbReference>
<comment type="cofactor">
    <cofactor evidence="1">
        <name>pantetheine 4'-phosphate</name>
        <dbReference type="ChEBI" id="CHEBI:47942"/>
    </cofactor>
</comment>
<dbReference type="InterPro" id="IPR006162">
    <property type="entry name" value="Ppantetheine_attach_site"/>
</dbReference>
<dbReference type="Pfam" id="PF21089">
    <property type="entry name" value="PKS_DH_N"/>
    <property type="match status" value="1"/>
</dbReference>
<feature type="compositionally biased region" description="Acidic residues" evidence="10">
    <location>
        <begin position="2145"/>
        <end position="2160"/>
    </location>
</feature>
<evidence type="ECO:0000256" key="4">
    <source>
        <dbReference type="ARBA" id="ARBA00022553"/>
    </source>
</evidence>
<dbReference type="InterPro" id="IPR014030">
    <property type="entry name" value="Ketoacyl_synth_N"/>
</dbReference>
<dbReference type="InterPro" id="IPR036299">
    <property type="entry name" value="Polyketide_synth_docking_sf"/>
</dbReference>
<keyword evidence="7" id="KW-0511">Multifunctional enzyme</keyword>
<dbReference type="Pfam" id="PF22953">
    <property type="entry name" value="SpnB_Rossmann"/>
    <property type="match status" value="1"/>
</dbReference>
<dbReference type="Gene3D" id="3.90.180.10">
    <property type="entry name" value="Medium-chain alcohol dehydrogenases, catalytic domain"/>
    <property type="match status" value="1"/>
</dbReference>
<dbReference type="InterPro" id="IPR036291">
    <property type="entry name" value="NAD(P)-bd_dom_sf"/>
</dbReference>
<dbReference type="InterPro" id="IPR055123">
    <property type="entry name" value="SpnB-like_Rossmann"/>
</dbReference>
<dbReference type="PROSITE" id="PS52019">
    <property type="entry name" value="PKS_MFAS_DH"/>
    <property type="match status" value="1"/>
</dbReference>
<dbReference type="Pfam" id="PF02801">
    <property type="entry name" value="Ketoacyl-synt_C"/>
    <property type="match status" value="1"/>
</dbReference>
<dbReference type="SMART" id="SM00825">
    <property type="entry name" value="PKS_KS"/>
    <property type="match status" value="1"/>
</dbReference>
<dbReference type="SUPFAM" id="SSF51735">
    <property type="entry name" value="NAD(P)-binding Rossmann-fold domains"/>
    <property type="match status" value="3"/>
</dbReference>
<dbReference type="PANTHER" id="PTHR43775:SF51">
    <property type="entry name" value="INACTIVE PHENOLPHTHIOCEROL SYNTHESIS POLYKETIDE SYNTHASE TYPE I PKS1-RELATED"/>
    <property type="match status" value="1"/>
</dbReference>
<name>Q0QMP9_9ACTN</name>
<dbReference type="PROSITE" id="PS01162">
    <property type="entry name" value="QOR_ZETA_CRYSTAL"/>
    <property type="match status" value="1"/>
</dbReference>
<dbReference type="PROSITE" id="PS50075">
    <property type="entry name" value="CARRIER"/>
    <property type="match status" value="1"/>
</dbReference>
<dbReference type="InterPro" id="IPR009081">
    <property type="entry name" value="PP-bd_ACP"/>
</dbReference>
<feature type="region of interest" description="N-terminal hotdog fold" evidence="9">
    <location>
        <begin position="913"/>
        <end position="1034"/>
    </location>
</feature>
<dbReference type="FunFam" id="1.10.1200.10:FF:000007">
    <property type="entry name" value="Probable polyketide synthase pks17"/>
    <property type="match status" value="1"/>
</dbReference>
<dbReference type="SMART" id="SM01294">
    <property type="entry name" value="PKS_PP_betabranch"/>
    <property type="match status" value="1"/>
</dbReference>
<dbReference type="InterPro" id="IPR036736">
    <property type="entry name" value="ACP-like_sf"/>
</dbReference>
<dbReference type="Pfam" id="PF00550">
    <property type="entry name" value="PP-binding"/>
    <property type="match status" value="1"/>
</dbReference>
<evidence type="ECO:0000259" key="11">
    <source>
        <dbReference type="PROSITE" id="PS50075"/>
    </source>
</evidence>
<dbReference type="InterPro" id="IPR014043">
    <property type="entry name" value="Acyl_transferase_dom"/>
</dbReference>
<dbReference type="InterPro" id="IPR016035">
    <property type="entry name" value="Acyl_Trfase/lysoPLipase"/>
</dbReference>
<dbReference type="Gene3D" id="3.40.47.10">
    <property type="match status" value="1"/>
</dbReference>
<dbReference type="InterPro" id="IPR020806">
    <property type="entry name" value="PKS_PP-bd"/>
</dbReference>
<dbReference type="SUPFAM" id="SSF47336">
    <property type="entry name" value="ACP-like"/>
    <property type="match status" value="1"/>
</dbReference>
<dbReference type="Pfam" id="PF00698">
    <property type="entry name" value="Acyl_transf_1"/>
    <property type="match status" value="1"/>
</dbReference>
<dbReference type="SMART" id="SM00823">
    <property type="entry name" value="PKS_PP"/>
    <property type="match status" value="1"/>
</dbReference>
<dbReference type="Gene3D" id="3.40.50.11460">
    <property type="match status" value="1"/>
</dbReference>
<dbReference type="CDD" id="cd05195">
    <property type="entry name" value="enoyl_red"/>
    <property type="match status" value="1"/>
</dbReference>
<evidence type="ECO:0000256" key="10">
    <source>
        <dbReference type="SAM" id="MobiDB-lite"/>
    </source>
</evidence>
<protein>
    <submittedName>
        <fullName evidence="14">Polyketide synthase type I</fullName>
    </submittedName>
</protein>
<dbReference type="InterPro" id="IPR002364">
    <property type="entry name" value="Quin_OxRdtase/zeta-crystal_CS"/>
</dbReference>
<dbReference type="InterPro" id="IPR016039">
    <property type="entry name" value="Thiolase-like"/>
</dbReference>
<dbReference type="CDD" id="cd00833">
    <property type="entry name" value="PKS"/>
    <property type="match status" value="1"/>
</dbReference>
<dbReference type="InterPro" id="IPR049900">
    <property type="entry name" value="PKS_mFAS_DH"/>
</dbReference>
<dbReference type="PROSITE" id="PS52004">
    <property type="entry name" value="KS3_2"/>
    <property type="match status" value="1"/>
</dbReference>
<dbReference type="InterPro" id="IPR013154">
    <property type="entry name" value="ADH-like_N"/>
</dbReference>
<dbReference type="Gene3D" id="1.10.1200.10">
    <property type="entry name" value="ACP-like"/>
    <property type="match status" value="1"/>
</dbReference>
<evidence type="ECO:0000256" key="6">
    <source>
        <dbReference type="ARBA" id="ARBA00023194"/>
    </source>
</evidence>
<feature type="domain" description="PKS/mFAS DH" evidence="13">
    <location>
        <begin position="913"/>
        <end position="1195"/>
    </location>
</feature>
<dbReference type="InterPro" id="IPR057326">
    <property type="entry name" value="KR_dom"/>
</dbReference>
<feature type="active site" description="Proton donor; for dehydratase activity" evidence="9">
    <location>
        <position position="1117"/>
    </location>
</feature>
<evidence type="ECO:0000259" key="13">
    <source>
        <dbReference type="PROSITE" id="PS52019"/>
    </source>
</evidence>
<dbReference type="InterPro" id="IPR020843">
    <property type="entry name" value="ER"/>
</dbReference>
<evidence type="ECO:0000256" key="8">
    <source>
        <dbReference type="ARBA" id="ARBA00023315"/>
    </source>
</evidence>
<dbReference type="InterPro" id="IPR032821">
    <property type="entry name" value="PKS_assoc"/>
</dbReference>
<dbReference type="GO" id="GO:0006633">
    <property type="term" value="P:fatty acid biosynthetic process"/>
    <property type="evidence" value="ECO:0007669"/>
    <property type="project" value="InterPro"/>
</dbReference>
<keyword evidence="5" id="KW-0808">Transferase</keyword>
<dbReference type="FunFam" id="3.40.50.720:FF:000209">
    <property type="entry name" value="Polyketide synthase Pks12"/>
    <property type="match status" value="1"/>
</dbReference>
<dbReference type="InterPro" id="IPR001227">
    <property type="entry name" value="Ac_transferase_dom_sf"/>
</dbReference>
<dbReference type="CDD" id="cd08956">
    <property type="entry name" value="KR_3_FAS_SDR_x"/>
    <property type="match status" value="1"/>
</dbReference>
<dbReference type="InterPro" id="IPR020807">
    <property type="entry name" value="PKS_DH"/>
</dbReference>
<dbReference type="Pfam" id="PF13602">
    <property type="entry name" value="ADH_zinc_N_2"/>
    <property type="match status" value="1"/>
</dbReference>
<keyword evidence="8" id="KW-0012">Acyltransferase</keyword>
<reference evidence="14" key="1">
    <citation type="journal article" date="2006" name="J. Antibiot.">
        <title>Isolation and identification of three new 5-alkenyl-3,3(2H)-furanones from two streptomyces species using a genomic screening approach.</title>
        <authorList>
            <person name="Banskota A.H."/>
            <person name="Mcalpine J.B."/>
            <person name="Sorensen D."/>
            <person name="Aouidate M."/>
            <person name="Piraee M."/>
            <person name="Alarco A.M."/>
            <person name="Omura S."/>
            <person name="Shiomi K."/>
            <person name="Farnet C.M."/>
            <person name="Zazopoulos E."/>
        </authorList>
    </citation>
    <scope>NUCLEOTIDE SEQUENCE</scope>
    <source>
        <strain evidence="14">NRRL 18422</strain>
    </source>
</reference>
<feature type="active site" description="Proton acceptor; for dehydratase activity" evidence="9">
    <location>
        <position position="946"/>
    </location>
</feature>
<dbReference type="InterPro" id="IPR011032">
    <property type="entry name" value="GroES-like_sf"/>
</dbReference>
<dbReference type="GO" id="GO:0004315">
    <property type="term" value="F:3-oxoacyl-[acyl-carrier-protein] synthase activity"/>
    <property type="evidence" value="ECO:0007669"/>
    <property type="project" value="InterPro"/>
</dbReference>
<evidence type="ECO:0000259" key="12">
    <source>
        <dbReference type="PROSITE" id="PS52004"/>
    </source>
</evidence>
<dbReference type="Pfam" id="PF08990">
    <property type="entry name" value="Docking"/>
    <property type="match status" value="1"/>
</dbReference>
<feature type="region of interest" description="C-terminal hotdog fold" evidence="9">
    <location>
        <begin position="1051"/>
        <end position="1195"/>
    </location>
</feature>
<sequence>MAERGGPVSGPQNEAKLRDYLKRAIADAQDARQRLREAEDRVREPIAVVGMACRFPGGAGTPEELWDLVARGGDAVGPFPADRGWDLDALYDPDPERSGTTYTRSGGFLPDVADFDPAFFGISPREALAMDPQQRLLLETGWEACERAGIDPASLRGSRTGVFAGLMYHDYGSRLTELPADLEGYVGSGSAGSVATGRVAYTLGLEGPAVTVDTACSSSLVAVHLAVNALRLGECGLALAGGVSVMATPGTFVEFSRQRGLAPDGRCKSFAAAADGAGWAEGAGLLLLERLSDARRNGHRVLGLVRGSAVNQDGASSGLTVPNGPSQQRVILDALVNAGLAESDVDAVEAHGTGTELGDPIEAEALLATYGRGRPAEQPVWLGSVKSNIGHAQAAAGVAGIIKMVQAMRHGELPATLHVDEPTPHVDWESGAVRLLTEARPWPETGRPRRAAVSSFGISGTNAHVILEQAPQEPDAEEAVRPGALLWPLSAKSRAALAAQGERLAAYAESHPETDPADVAHTLAASRAGHRHRAVVLDGDRAALAALAEGAAHPHLVTGPDSAPAPGKLAFLFTGQGSQFPGMGRELYAAFPVFAEALDEVAAALDPHLDRPLREVMFEADAEVLGRTRYAQPALFALEVALFRLLEQWGVTPDCLAGHSVGEVAAAHCAGVLDLADAALLVATRARLMQEMPATGVMISLQASAEEITPHLTEGVAIAAVNSPTTTVISGDADAARAVAAGFRGRELHVSHAFHSPHMDGMLDPFREVVRTLAFHPPRIPLAGDADRLVDAEYWVRQVREPVRFSEAVDALRAAGVTTYVETGPDAALATLAAECLADTEDSALTVPLQRRTRDQVRTLLTALATLHTHHAATPRWDTLLPTARLTDLPTYPFQRQRLWLDAPPASATAGHHPLIGPAVALADRDGATVFAGTLSLRTHPWLADHAVGDTVLLPGTAFLELALHAARQAGRAALDELVLTAPLAIPAAGAVELQVTVEGAEVAVHSRPAGDDGNRAPWTRHAHGTAAETAPPAPAPALEPATAAWPPPGAVPVPPEELYERLDAAGLRYGPAFRGLHAAWRHGDAVLAEVALPEAVADTGAAPGADRFALHPALFDAALHAVALTGDEQDGTGYLPFSWTDVHVHRTRAGALRVRIVPTGDHAVRLDATDPATGRPVVSVGTLLLRPLAPAPHDSLHRLTWQPLAADTAAAVAGDATGDAAEDAATWAVLTTGGTGDLLAALPAARSVTGLDPAALPEAPGLLVLPVTTGDAPGPAPAAAHTVAVRALDTIKAWLAEERLAATRLAVLTRGAVAVGAEEDPDLAAATAWGLVRAAAAEHPGRLLLVDTDGTPESLRALPRAVASGEPQLAVRAGTPLVARLARAAAPALVPRAGAAAWRLDVTAPGSLDNLALLPAPEATAPLAPGHVRLSVRAAGLNFRDVLGALGMYPGEVAIGGEAAGIVVETAPDVTDLAPGDRVFGMVRGAVGPLATADRRLLAPMPRDWTFAQAATVPVVYLTAYYGLVDLGALKPGQSVLVHAAAGGVGTAAVQLARHLGAEVYGTASPGKQAALHALGLPADHVASSRTLDFEAAFRDAGGGVDVVLNSLAQEFTDASLRLLRPGGRFLEMGKTDIRDADAVRAAHEGAEYTAYDLMDAGAERIAAMFGEVMALFGEGALTLPPLTVWDVRAAPEAFRHIGQARHRGKVALTVPRPPDPDGTVLVTGATGALGGLIARHLVAAYGIRHLLLAGRRGAAAPGMAELVAELEELGAAVTVAACDVADREALAALLAAVPAAHPLTGVVHTAGVLDDGVLASMTAERLRTALAPKADAAWALHELTRDADLALFVLFSSAAGTLGAPGQANYAAANAFLDALAGHRRARGLPAVSLAWGLWDQPGGMNAGLGGTDRARLARAGSGALSEAEGLRLFDAALEVTEAVSLPVKLDPAALRARGDDVPPLLRELVRGARGGGRPVRDKGGPAAAGDLVRRLAGATAAERRNAVLDLVCRESAAVLGHADAGALASDAAFAELGFDSLTSVELRNRLARATGLRLPAGLLFDRPTPQALADHLAGLLAAAPADPAAAEPAAGEDPGADEAAVRAALAGLSPARLREAGLLDALLALAADDAAPSPAQPAATAEADDFDADADADADLDSLDAQSLIDLALGDDDSDSEQGDAR</sequence>
<feature type="region of interest" description="Disordered" evidence="10">
    <location>
        <begin position="2133"/>
        <end position="2160"/>
    </location>
</feature>
<dbReference type="GO" id="GO:0033068">
    <property type="term" value="P:macrolide biosynthetic process"/>
    <property type="evidence" value="ECO:0007669"/>
    <property type="project" value="UniProtKB-ARBA"/>
</dbReference>
<dbReference type="InterPro" id="IPR016036">
    <property type="entry name" value="Malonyl_transacylase_ACP-bd"/>
</dbReference>
<organism evidence="14">
    <name type="scientific">Streptomyces aculeolatus</name>
    <dbReference type="NCBI Taxonomy" id="270689"/>
    <lineage>
        <taxon>Bacteria</taxon>
        <taxon>Bacillati</taxon>
        <taxon>Actinomycetota</taxon>
        <taxon>Actinomycetes</taxon>
        <taxon>Kitasatosporales</taxon>
        <taxon>Streptomycetaceae</taxon>
        <taxon>Streptomyces</taxon>
    </lineage>
</organism>
<dbReference type="Pfam" id="PF00109">
    <property type="entry name" value="ketoacyl-synt"/>
    <property type="match status" value="1"/>
</dbReference>
<dbReference type="FunFam" id="3.40.47.10:FF:000019">
    <property type="entry name" value="Polyketide synthase type I"/>
    <property type="match status" value="1"/>
</dbReference>
<dbReference type="SMART" id="SM00827">
    <property type="entry name" value="PKS_AT"/>
    <property type="match status" value="1"/>
</dbReference>
<dbReference type="Gene3D" id="3.30.70.3290">
    <property type="match status" value="1"/>
</dbReference>
<dbReference type="SMART" id="SM00826">
    <property type="entry name" value="PKS_DH"/>
    <property type="match status" value="1"/>
</dbReference>
<evidence type="ECO:0000313" key="14">
    <source>
        <dbReference type="EMBL" id="ABB88521.1"/>
    </source>
</evidence>
<dbReference type="InterPro" id="IPR018201">
    <property type="entry name" value="Ketoacyl_synth_AS"/>
</dbReference>
<keyword evidence="4" id="KW-0597">Phosphoprotein</keyword>
<dbReference type="InterPro" id="IPR050091">
    <property type="entry name" value="PKS_NRPS_Biosynth_Enz"/>
</dbReference>